<sequence>MMPAGQIDAASPRDRPAMATGGTGDARLTARALADLVAAIGSPAFPNALLDALRTLAGVELCSVFLRDRGEHVELIFAHGELPGVPGFPLRASHAYARSYWRSDRQLARLVQAPPGVPVVIRRRACDIADPAYRAVCYDRAGVAERVSILSPGRPCFAVNGYRTSGSSPFSAQDVEQLELHAGLLIAALRQHLRAEQACGPVGDETALAGRLATLDYGLSAREAEIVAALMLGETQEGIAAAKRLSATTVITYRRRAYGKLGVANRRDLMALHRRLMTAADPLSAARTRPRVAREKE</sequence>
<evidence type="ECO:0000256" key="2">
    <source>
        <dbReference type="ARBA" id="ARBA00023125"/>
    </source>
</evidence>
<keyword evidence="1" id="KW-0805">Transcription regulation</keyword>
<dbReference type="OrthoDB" id="343383at2"/>
<dbReference type="InterPro" id="IPR000792">
    <property type="entry name" value="Tscrpt_reg_LuxR_C"/>
</dbReference>
<keyword evidence="2" id="KW-0238">DNA-binding</keyword>
<dbReference type="PANTHER" id="PTHR44688">
    <property type="entry name" value="DNA-BINDING TRANSCRIPTIONAL ACTIVATOR DEVR_DOSR"/>
    <property type="match status" value="1"/>
</dbReference>
<keyword evidence="7" id="KW-1185">Reference proteome</keyword>
<proteinExistence type="predicted"/>
<evidence type="ECO:0000259" key="5">
    <source>
        <dbReference type="PROSITE" id="PS50043"/>
    </source>
</evidence>
<dbReference type="EMBL" id="CP042239">
    <property type="protein sequence ID" value="QDX27721.1"/>
    <property type="molecule type" value="Genomic_DNA"/>
</dbReference>
<dbReference type="InterPro" id="IPR036388">
    <property type="entry name" value="WH-like_DNA-bd_sf"/>
</dbReference>
<reference evidence="6 7" key="1">
    <citation type="submission" date="2019-07" db="EMBL/GenBank/DDBJ databases">
        <title>Sphingomonas alkalisoli sp. nov., isolated from rhizosphere soil of Suaedae salsa.</title>
        <authorList>
            <person name="Zhang H."/>
            <person name="Xu L."/>
            <person name="Zhang J.-X."/>
            <person name="Sun J.-Q."/>
        </authorList>
    </citation>
    <scope>NUCLEOTIDE SEQUENCE [LARGE SCALE GENOMIC DNA]</scope>
    <source>
        <strain evidence="6 7">XS-10</strain>
    </source>
</reference>
<dbReference type="KEGG" id="ssua:FPZ54_18050"/>
<dbReference type="SUPFAM" id="SSF55781">
    <property type="entry name" value="GAF domain-like"/>
    <property type="match status" value="1"/>
</dbReference>
<dbReference type="SMART" id="SM00421">
    <property type="entry name" value="HTH_LUXR"/>
    <property type="match status" value="1"/>
</dbReference>
<evidence type="ECO:0000256" key="4">
    <source>
        <dbReference type="SAM" id="MobiDB-lite"/>
    </source>
</evidence>
<keyword evidence="3" id="KW-0804">Transcription</keyword>
<dbReference type="AlphaFoldDB" id="A0A518RJU8"/>
<dbReference type="Proteomes" id="UP000318055">
    <property type="component" value="Chromosome"/>
</dbReference>
<evidence type="ECO:0000313" key="6">
    <source>
        <dbReference type="EMBL" id="QDX27721.1"/>
    </source>
</evidence>
<gene>
    <name evidence="6" type="ORF">FPZ54_18050</name>
</gene>
<evidence type="ECO:0000256" key="1">
    <source>
        <dbReference type="ARBA" id="ARBA00023015"/>
    </source>
</evidence>
<dbReference type="PANTHER" id="PTHR44688:SF16">
    <property type="entry name" value="DNA-BINDING TRANSCRIPTIONAL ACTIVATOR DEVR_DOSR"/>
    <property type="match status" value="1"/>
</dbReference>
<dbReference type="CDD" id="cd06170">
    <property type="entry name" value="LuxR_C_like"/>
    <property type="match status" value="1"/>
</dbReference>
<dbReference type="GO" id="GO:0006355">
    <property type="term" value="P:regulation of DNA-templated transcription"/>
    <property type="evidence" value="ECO:0007669"/>
    <property type="project" value="InterPro"/>
</dbReference>
<protein>
    <recommendedName>
        <fullName evidence="5">HTH luxR-type domain-containing protein</fullName>
    </recommendedName>
</protein>
<dbReference type="InterPro" id="IPR016032">
    <property type="entry name" value="Sig_transdc_resp-reg_C-effctor"/>
</dbReference>
<feature type="domain" description="HTH luxR-type" evidence="5">
    <location>
        <begin position="212"/>
        <end position="277"/>
    </location>
</feature>
<organism evidence="6 7">
    <name type="scientific">Sphingomonas suaedae</name>
    <dbReference type="NCBI Taxonomy" id="2599297"/>
    <lineage>
        <taxon>Bacteria</taxon>
        <taxon>Pseudomonadati</taxon>
        <taxon>Pseudomonadota</taxon>
        <taxon>Alphaproteobacteria</taxon>
        <taxon>Sphingomonadales</taxon>
        <taxon>Sphingomonadaceae</taxon>
        <taxon>Sphingomonas</taxon>
    </lineage>
</organism>
<dbReference type="Pfam" id="PF00196">
    <property type="entry name" value="GerE"/>
    <property type="match status" value="1"/>
</dbReference>
<dbReference type="SUPFAM" id="SSF46894">
    <property type="entry name" value="C-terminal effector domain of the bipartite response regulators"/>
    <property type="match status" value="1"/>
</dbReference>
<evidence type="ECO:0000256" key="3">
    <source>
        <dbReference type="ARBA" id="ARBA00023163"/>
    </source>
</evidence>
<dbReference type="GO" id="GO:0003677">
    <property type="term" value="F:DNA binding"/>
    <property type="evidence" value="ECO:0007669"/>
    <property type="project" value="UniProtKB-KW"/>
</dbReference>
<name>A0A518RJU8_9SPHN</name>
<accession>A0A518RJU8</accession>
<feature type="region of interest" description="Disordered" evidence="4">
    <location>
        <begin position="1"/>
        <end position="23"/>
    </location>
</feature>
<evidence type="ECO:0000313" key="7">
    <source>
        <dbReference type="Proteomes" id="UP000318055"/>
    </source>
</evidence>
<dbReference type="PROSITE" id="PS50043">
    <property type="entry name" value="HTH_LUXR_2"/>
    <property type="match status" value="1"/>
</dbReference>
<dbReference type="Gene3D" id="1.10.10.10">
    <property type="entry name" value="Winged helix-like DNA-binding domain superfamily/Winged helix DNA-binding domain"/>
    <property type="match status" value="1"/>
</dbReference>